<feature type="non-terminal residue" evidence="2">
    <location>
        <position position="728"/>
    </location>
</feature>
<protein>
    <recommendedName>
        <fullName evidence="4">Fragile site-associated protein C-terminal domain-containing protein</fullName>
    </recommendedName>
</protein>
<dbReference type="Proteomes" id="UP001497497">
    <property type="component" value="Unassembled WGS sequence"/>
</dbReference>
<dbReference type="PANTHER" id="PTHR15678:SF6">
    <property type="entry name" value="BRIDGE-LIKE LIPID TRANSFER PROTEIN FAMILY MEMBER 2"/>
    <property type="match status" value="1"/>
</dbReference>
<name>A0AAV2H569_LYMST</name>
<accession>A0AAV2H569</accession>
<dbReference type="AlphaFoldDB" id="A0AAV2H569"/>
<dbReference type="PANTHER" id="PTHR15678">
    <property type="entry name" value="ANTIGEN MLAA-22-RELATED"/>
    <property type="match status" value="1"/>
</dbReference>
<evidence type="ECO:0000313" key="2">
    <source>
        <dbReference type="EMBL" id="CAL1528280.1"/>
    </source>
</evidence>
<proteinExistence type="predicted"/>
<dbReference type="InterPro" id="IPR045167">
    <property type="entry name" value="Hobbit"/>
</dbReference>
<keyword evidence="3" id="KW-1185">Reference proteome</keyword>
<feature type="region of interest" description="Disordered" evidence="1">
    <location>
        <begin position="376"/>
        <end position="395"/>
    </location>
</feature>
<comment type="caution">
    <text evidence="2">The sequence shown here is derived from an EMBL/GenBank/DDBJ whole genome shotgun (WGS) entry which is preliminary data.</text>
</comment>
<evidence type="ECO:0008006" key="4">
    <source>
        <dbReference type="Google" id="ProtNLM"/>
    </source>
</evidence>
<gene>
    <name evidence="2" type="ORF">GSLYS_00002450001</name>
</gene>
<dbReference type="EMBL" id="CAXITT010000029">
    <property type="protein sequence ID" value="CAL1528280.1"/>
    <property type="molecule type" value="Genomic_DNA"/>
</dbReference>
<sequence length="728" mass="82975">MQAKFAGLNKMMVKGQLLRDSLDTFLTVSSGFFHYHHEEVQYWVSVFTNIFRCHQPLPRRQSHLPLTRKKSIPSPVLLIWMEGKNFSTVVEVTEMSSTISTAACSGIHCQLSQARLNAIIKPGGGVVDKHEWFSSYNGSCEVDIQNVSCCLVDARLSNEQMRGRKHYWGTVFYLGTLLMKARIGSVKKLSYDVKVEGMEDNLQVEWSSGLYSVLNQLISAFRRVKPLQPAQTSRALNVAKLPVVKNSLIHMLKLDISNINLFISNSVGVCAMLRVDTVALLHNAAQTTLCVDGTKVQYIICDKEFFPLNRSNEIHKPAAHIHQVKVKFTPSNKECRVHILQHLTVQWTNEVHMCLVKGVQEVKTLQARLSLADGDATSPCESMAPPPHPPQLTTPHSAAPFKSDICINILILAEIHLEAKLSKQHMLSIQTQNLLVTMTLPEILMEVKDFNIKCDGNNIFKISGFQLETLAVSYLKVERERAKTLQSPTNKAWSISFDSVEILFPHQYNFADCYEEVINTVKWLKLVHKMKRQPFTAESPLPPDLTLSIKMLSIEMSDNPFEVKMGLNYELLKDEGIESKKRKEVMDMKLMDLQKKQFIPVNKREELYASLHKKSSEIYIQRSQKLCNDAPIRTQLFTWLMEDVQITALADVSFHGKDNVLKHMQEIDKESPFPKEAIDFVTLWCRYINASVKLWSVSLRDFPRPMIDVQNKHVWGRLIGAERDGTKR</sequence>
<reference evidence="2 3" key="1">
    <citation type="submission" date="2024-04" db="EMBL/GenBank/DDBJ databases">
        <authorList>
            <consortium name="Genoscope - CEA"/>
            <person name="William W."/>
        </authorList>
    </citation>
    <scope>NUCLEOTIDE SEQUENCE [LARGE SCALE GENOMIC DNA]</scope>
</reference>
<evidence type="ECO:0000256" key="1">
    <source>
        <dbReference type="SAM" id="MobiDB-lite"/>
    </source>
</evidence>
<evidence type="ECO:0000313" key="3">
    <source>
        <dbReference type="Proteomes" id="UP001497497"/>
    </source>
</evidence>
<dbReference type="Pfam" id="PF10344">
    <property type="entry name" value="Hobbit"/>
    <property type="match status" value="1"/>
</dbReference>
<organism evidence="2 3">
    <name type="scientific">Lymnaea stagnalis</name>
    <name type="common">Great pond snail</name>
    <name type="synonym">Helix stagnalis</name>
    <dbReference type="NCBI Taxonomy" id="6523"/>
    <lineage>
        <taxon>Eukaryota</taxon>
        <taxon>Metazoa</taxon>
        <taxon>Spiralia</taxon>
        <taxon>Lophotrochozoa</taxon>
        <taxon>Mollusca</taxon>
        <taxon>Gastropoda</taxon>
        <taxon>Heterobranchia</taxon>
        <taxon>Euthyneura</taxon>
        <taxon>Panpulmonata</taxon>
        <taxon>Hygrophila</taxon>
        <taxon>Lymnaeoidea</taxon>
        <taxon>Lymnaeidae</taxon>
        <taxon>Lymnaea</taxon>
    </lineage>
</organism>